<evidence type="ECO:0000313" key="2">
    <source>
        <dbReference type="Proteomes" id="UP000252517"/>
    </source>
</evidence>
<protein>
    <submittedName>
        <fullName evidence="1">Uncharacterized protein</fullName>
    </submittedName>
</protein>
<sequence>MCNIFDLIAVQADVSQFTLVKFGKSILGLVLNTQGTQVSKNFGQDHFITYFKPSDSVGNFIQGTGM</sequence>
<accession>A0A367XHJ5</accession>
<dbReference type="EMBL" id="JPWH01000003">
    <property type="protein sequence ID" value="RCK52600.1"/>
    <property type="molecule type" value="Genomic_DNA"/>
</dbReference>
<organism evidence="1 2">
    <name type="scientific">Thalassospira profundimaris</name>
    <dbReference type="NCBI Taxonomy" id="502049"/>
    <lineage>
        <taxon>Bacteria</taxon>
        <taxon>Pseudomonadati</taxon>
        <taxon>Pseudomonadota</taxon>
        <taxon>Alphaproteobacteria</taxon>
        <taxon>Rhodospirillales</taxon>
        <taxon>Thalassospiraceae</taxon>
        <taxon>Thalassospira</taxon>
    </lineage>
</organism>
<dbReference type="AlphaFoldDB" id="A0A367XHJ5"/>
<evidence type="ECO:0000313" key="1">
    <source>
        <dbReference type="EMBL" id="RCK52600.1"/>
    </source>
</evidence>
<dbReference type="Proteomes" id="UP000252517">
    <property type="component" value="Unassembled WGS sequence"/>
</dbReference>
<name>A0A367XHJ5_9PROT</name>
<proteinExistence type="predicted"/>
<gene>
    <name evidence="1" type="ORF">TH25_06085</name>
</gene>
<reference evidence="1 2" key="1">
    <citation type="submission" date="2014-07" db="EMBL/GenBank/DDBJ databases">
        <title>Draft genome sequence of Thalassospira profundimaris S25-3-2.</title>
        <authorList>
            <person name="Lai Q."/>
            <person name="Shao Z."/>
        </authorList>
    </citation>
    <scope>NUCLEOTIDE SEQUENCE [LARGE SCALE GENOMIC DNA]</scope>
    <source>
        <strain evidence="1 2">S25-3-2</strain>
    </source>
</reference>
<comment type="caution">
    <text evidence="1">The sequence shown here is derived from an EMBL/GenBank/DDBJ whole genome shotgun (WGS) entry which is preliminary data.</text>
</comment>